<dbReference type="EMBL" id="PP255808">
    <property type="protein sequence ID" value="WVR09876.1"/>
    <property type="molecule type" value="Genomic_RNA"/>
</dbReference>
<reference evidence="2" key="1">
    <citation type="journal article" date="2024" name="Virus Res.">
        <title>Exploring the viral landscape of saffron through metatranscriptomic analysis.</title>
        <authorList>
            <person name="Martinez-Fajardo C."/>
            <person name="Navarro-Simarro P."/>
            <person name="Morote L."/>
            <person name="Rubio-Moraga A."/>
            <person name="Mondejar-Lopez M."/>
            <person name="Niza E."/>
            <person name="Argandona J."/>
            <person name="Ahrazem O."/>
            <person name="Gomez-Gomez L."/>
            <person name="Lopez-Jimenez A.J."/>
        </authorList>
    </citation>
    <scope>NUCLEOTIDE SEQUENCE</scope>
    <source>
        <strain evidence="2">CR1</strain>
    </source>
</reference>
<evidence type="ECO:0000259" key="1">
    <source>
        <dbReference type="Pfam" id="PF01443"/>
    </source>
</evidence>
<reference evidence="2" key="2">
    <citation type="submission" date="2024-01" db="EMBL/GenBank/DDBJ databases">
        <authorList>
            <person name="Lopez Jimenez A.J."/>
        </authorList>
    </citation>
    <scope>NUCLEOTIDE SEQUENCE</scope>
    <source>
        <strain evidence="2">CR1</strain>
    </source>
</reference>
<protein>
    <submittedName>
        <fullName evidence="2">Triple gene block 1</fullName>
    </submittedName>
</protein>
<feature type="domain" description="(+)RNA virus helicase C-terminal" evidence="1">
    <location>
        <begin position="24"/>
        <end position="220"/>
    </location>
</feature>
<dbReference type="InterPro" id="IPR027351">
    <property type="entry name" value="(+)RNA_virus_helicase_core_dom"/>
</dbReference>
<accession>A0AAU6MW33</accession>
<organism evidence="2">
    <name type="scientific">Saffron betaflexivirus 1</name>
    <dbReference type="NCBI Taxonomy" id="3119434"/>
    <lineage>
        <taxon>Viruses</taxon>
        <taxon>Riboviria</taxon>
        <taxon>Orthornavirae</taxon>
        <taxon>Kitrinoviricota</taxon>
        <taxon>Alsuviricetes</taxon>
        <taxon>Tymovirales</taxon>
        <taxon>Betaflexiviridae</taxon>
    </lineage>
</organism>
<dbReference type="GO" id="GO:0005524">
    <property type="term" value="F:ATP binding"/>
    <property type="evidence" value="ECO:0007669"/>
    <property type="project" value="InterPro"/>
</dbReference>
<dbReference type="Pfam" id="PF01443">
    <property type="entry name" value="Viral_helicase1"/>
    <property type="match status" value="1"/>
</dbReference>
<dbReference type="SUPFAM" id="SSF52540">
    <property type="entry name" value="P-loop containing nucleoside triphosphate hydrolases"/>
    <property type="match status" value="1"/>
</dbReference>
<evidence type="ECO:0000313" key="2">
    <source>
        <dbReference type="EMBL" id="WVR09876.1"/>
    </source>
</evidence>
<sequence>MNKILSRLEALGYRRTKLDISKPIIIHSVAGSGKTTLIEKISKEISSVSAYTTATARKDLSGTLIEKFPCKLADCQIKILDEYPLAEKSDFCKFDLLFCDPYQYSSNTEQAHYILEDSFRIGRETSAFLRKIGFSIQSTKEDIFKEENIYRGEPEGVVICNSSEVSKLLERHSLEFKFYCEVIGEEFDTVTFVTEKSLEEIGDYKDYICLTRHSRKLKILHT</sequence>
<dbReference type="InterPro" id="IPR027417">
    <property type="entry name" value="P-loop_NTPase"/>
</dbReference>
<name>A0AAU6MW33_9VIRU</name>
<proteinExistence type="predicted"/>